<dbReference type="Proteomes" id="UP000503096">
    <property type="component" value="Chromosome"/>
</dbReference>
<name>A0A6M4H9P3_9PROT</name>
<accession>A0A6M4H9P3</accession>
<dbReference type="PROSITE" id="PS50927">
    <property type="entry name" value="BULB_LECTIN"/>
    <property type="match status" value="1"/>
</dbReference>
<dbReference type="InterPro" id="IPR001480">
    <property type="entry name" value="Bulb-type_lectin_dom"/>
</dbReference>
<feature type="signal peptide" evidence="2">
    <location>
        <begin position="1"/>
        <end position="21"/>
    </location>
</feature>
<evidence type="ECO:0000256" key="1">
    <source>
        <dbReference type="SAM" id="MobiDB-lite"/>
    </source>
</evidence>
<evidence type="ECO:0000313" key="4">
    <source>
        <dbReference type="EMBL" id="QJR14767.1"/>
    </source>
</evidence>
<dbReference type="AlphaFoldDB" id="A0A6M4H9P3"/>
<dbReference type="KEGG" id="upl:DSM104440_01577"/>
<dbReference type="SUPFAM" id="SSF51110">
    <property type="entry name" value="alpha-D-mannose-specific plant lectins"/>
    <property type="match status" value="1"/>
</dbReference>
<evidence type="ECO:0000313" key="5">
    <source>
        <dbReference type="Proteomes" id="UP000503096"/>
    </source>
</evidence>
<dbReference type="Gene3D" id="2.90.10.10">
    <property type="entry name" value="Bulb-type lectin domain"/>
    <property type="match status" value="2"/>
</dbReference>
<gene>
    <name evidence="4" type="ORF">DSM104440_01577</name>
</gene>
<sequence>MKTIRLASAPLFALLSTLAAAQAPQPATAPTPKQPASSTATQKGQPIAPTPKGPQYTLTVSPLPDMAIVQAAYAAGDASAGVSCGKANSKSTCSASFPAGTVLKLRAVAGSKDFDFKSWTGACAGTTGEYCTVTMNQNITVGAVGAPKVRFTLEAVRPGVGTIRVYPGRETAGSVVVKCGGPPADDRCKNDIDAGTVLTASIAGSSGFRGWGSLCPGTATTCTFTMDKNVTIDIVKAPPVAAAPVWPREMMTTGDHMAVGQYLLSNNKGFYAIQQADGNLCVYRGSGPSDSKGAVWCHQQVTPNAPPPYVTVMQADGNFCTYRGTSTQYISLNWCTHKVAPGGKYFAVLENGGNLCVYKGTGWSDNQGNLWCSTVSATVIPSSGTPVAPPPKADIYTPPRDRPVPRLPVNANDEFLMVNDTPNFAWVTVYRGSPLASQHATACVAPWGFVHLKGSLLSRTKHEVRAEMTSTENCASLPNNRHVLCDTRSDVATSDSLQIRYSKVTLKANAQKCWWENYTFRY</sequence>
<feature type="domain" description="Bulb-type lectin" evidence="3">
    <location>
        <begin position="248"/>
        <end position="370"/>
    </location>
</feature>
<feature type="region of interest" description="Disordered" evidence="1">
    <location>
        <begin position="24"/>
        <end position="56"/>
    </location>
</feature>
<dbReference type="InParanoid" id="A0A6M4H9P3"/>
<dbReference type="EMBL" id="CP053073">
    <property type="protein sequence ID" value="QJR14767.1"/>
    <property type="molecule type" value="Genomic_DNA"/>
</dbReference>
<dbReference type="Pfam" id="PF18998">
    <property type="entry name" value="Flg_new_2"/>
    <property type="match status" value="1"/>
</dbReference>
<dbReference type="RefSeq" id="WP_171161491.1">
    <property type="nucleotide sequence ID" value="NZ_CP053073.1"/>
</dbReference>
<reference evidence="4 5" key="1">
    <citation type="submission" date="2020-04" db="EMBL/GenBank/DDBJ databases">
        <title>Usitatibacter rugosus gen. nov., sp. nov. and Usitatibacter palustris sp. nov., novel members of Usitatibacteraceae fam. nov. within the order Nitrosomonadales isolated from soil.</title>
        <authorList>
            <person name="Huber K.J."/>
            <person name="Neumann-Schaal M."/>
            <person name="Geppert A."/>
            <person name="Luckner M."/>
            <person name="Wanner G."/>
            <person name="Overmann J."/>
        </authorList>
    </citation>
    <scope>NUCLEOTIDE SEQUENCE [LARGE SCALE GENOMIC DNA]</scope>
    <source>
        <strain evidence="4 5">Swamp67</strain>
    </source>
</reference>
<evidence type="ECO:0000259" key="3">
    <source>
        <dbReference type="PROSITE" id="PS50927"/>
    </source>
</evidence>
<protein>
    <recommendedName>
        <fullName evidence="3">Bulb-type lectin domain-containing protein</fullName>
    </recommendedName>
</protein>
<dbReference type="InterPro" id="IPR036426">
    <property type="entry name" value="Bulb-type_lectin_dom_sf"/>
</dbReference>
<evidence type="ECO:0000256" key="2">
    <source>
        <dbReference type="SAM" id="SignalP"/>
    </source>
</evidence>
<proteinExistence type="predicted"/>
<organism evidence="4 5">
    <name type="scientific">Usitatibacter palustris</name>
    <dbReference type="NCBI Taxonomy" id="2732487"/>
    <lineage>
        <taxon>Bacteria</taxon>
        <taxon>Pseudomonadati</taxon>
        <taxon>Pseudomonadota</taxon>
        <taxon>Betaproteobacteria</taxon>
        <taxon>Nitrosomonadales</taxon>
        <taxon>Usitatibacteraceae</taxon>
        <taxon>Usitatibacter</taxon>
    </lineage>
</organism>
<dbReference type="InterPro" id="IPR044060">
    <property type="entry name" value="Bacterial_rp_domain"/>
</dbReference>
<keyword evidence="5" id="KW-1185">Reference proteome</keyword>
<keyword evidence="2" id="KW-0732">Signal</keyword>
<feature type="chain" id="PRO_5026730227" description="Bulb-type lectin domain-containing protein" evidence="2">
    <location>
        <begin position="22"/>
        <end position="522"/>
    </location>
</feature>